<dbReference type="GO" id="GO:0005524">
    <property type="term" value="F:ATP binding"/>
    <property type="evidence" value="ECO:0007669"/>
    <property type="project" value="InterPro"/>
</dbReference>
<accession>A0AAV0RZC8</accession>
<dbReference type="InterPro" id="IPR011116">
    <property type="entry name" value="SecA_Wing/Scaffold"/>
</dbReference>
<dbReference type="AlphaFoldDB" id="A0AAV0RZC8"/>
<dbReference type="GO" id="GO:0016020">
    <property type="term" value="C:membrane"/>
    <property type="evidence" value="ECO:0007669"/>
    <property type="project" value="InterPro"/>
</dbReference>
<dbReference type="EMBL" id="CAMGYJ010000011">
    <property type="protein sequence ID" value="CAI0608094.1"/>
    <property type="molecule type" value="Genomic_DNA"/>
</dbReference>
<dbReference type="SUPFAM" id="SSF81886">
    <property type="entry name" value="Helical scaffold and wing domains of SecA"/>
    <property type="match status" value="1"/>
</dbReference>
<dbReference type="Proteomes" id="UP001154282">
    <property type="component" value="Unassembled WGS sequence"/>
</dbReference>
<organism evidence="2 3">
    <name type="scientific">Linum tenue</name>
    <dbReference type="NCBI Taxonomy" id="586396"/>
    <lineage>
        <taxon>Eukaryota</taxon>
        <taxon>Viridiplantae</taxon>
        <taxon>Streptophyta</taxon>
        <taxon>Embryophyta</taxon>
        <taxon>Tracheophyta</taxon>
        <taxon>Spermatophyta</taxon>
        <taxon>Magnoliopsida</taxon>
        <taxon>eudicotyledons</taxon>
        <taxon>Gunneridae</taxon>
        <taxon>Pentapetalae</taxon>
        <taxon>rosids</taxon>
        <taxon>fabids</taxon>
        <taxon>Malpighiales</taxon>
        <taxon>Linaceae</taxon>
        <taxon>Linum</taxon>
    </lineage>
</organism>
<dbReference type="PANTHER" id="PTHR30612">
    <property type="entry name" value="SECA INNER MEMBRANE COMPONENT OF SEC PROTEIN SECRETION SYSTEM"/>
    <property type="match status" value="1"/>
</dbReference>
<evidence type="ECO:0000313" key="3">
    <source>
        <dbReference type="Proteomes" id="UP001154282"/>
    </source>
</evidence>
<evidence type="ECO:0000259" key="1">
    <source>
        <dbReference type="Pfam" id="PF07516"/>
    </source>
</evidence>
<dbReference type="PANTHER" id="PTHR30612:SF11">
    <property type="entry name" value="PROTEIN TRANSLOCASE SUBUNIT SECA2, CHLOROPLASTIC"/>
    <property type="match status" value="1"/>
</dbReference>
<dbReference type="GO" id="GO:0006886">
    <property type="term" value="P:intracellular protein transport"/>
    <property type="evidence" value="ECO:0007669"/>
    <property type="project" value="InterPro"/>
</dbReference>
<gene>
    <name evidence="2" type="ORF">LITE_LOCUS50279</name>
</gene>
<dbReference type="GO" id="GO:0009941">
    <property type="term" value="C:chloroplast envelope"/>
    <property type="evidence" value="ECO:0007669"/>
    <property type="project" value="TreeGrafter"/>
</dbReference>
<keyword evidence="3" id="KW-1185">Reference proteome</keyword>
<name>A0AAV0RZC8_9ROSI</name>
<dbReference type="InterPro" id="IPR036266">
    <property type="entry name" value="SecA_Wing/Scaffold_sf"/>
</dbReference>
<reference evidence="2" key="1">
    <citation type="submission" date="2022-08" db="EMBL/GenBank/DDBJ databases">
        <authorList>
            <person name="Gutierrez-Valencia J."/>
        </authorList>
    </citation>
    <scope>NUCLEOTIDE SEQUENCE</scope>
</reference>
<feature type="domain" description="SecA Wing/Scaffold" evidence="1">
    <location>
        <begin position="2"/>
        <end position="171"/>
    </location>
</feature>
<protein>
    <recommendedName>
        <fullName evidence="1">SecA Wing/Scaffold domain-containing protein</fullName>
    </recommendedName>
</protein>
<dbReference type="GO" id="GO:0017038">
    <property type="term" value="P:protein import"/>
    <property type="evidence" value="ECO:0007669"/>
    <property type="project" value="InterPro"/>
</dbReference>
<dbReference type="Gene3D" id="1.10.3060.10">
    <property type="entry name" value="Helical scaffold and wing domains of SecA"/>
    <property type="match status" value="1"/>
</dbReference>
<comment type="caution">
    <text evidence="2">The sequence shown here is derived from an EMBL/GenBank/DDBJ whole genome shotgun (WGS) entry which is preliminary data.</text>
</comment>
<dbReference type="InterPro" id="IPR000185">
    <property type="entry name" value="SecA"/>
</dbReference>
<proteinExistence type="predicted"/>
<dbReference type="GO" id="GO:0006605">
    <property type="term" value="P:protein targeting"/>
    <property type="evidence" value="ECO:0007669"/>
    <property type="project" value="InterPro"/>
</dbReference>
<sequence>MQAIVDDIVFHNADPQKHPRNWNLGLILKEYINIGGNLLDDAFAGITEEALLESLTKPEESSSIDINSFCLPNMPKPPNSFRGIRKKCSSLKRWLCICSDDSYKNGRYRTTTNLLRKYLGDFLIASYCSVIEESGYDDTYIREIERAVLLKTVDCFWRDHLINMNRLSSAVLSIIQGLVEIFP</sequence>
<evidence type="ECO:0000313" key="2">
    <source>
        <dbReference type="EMBL" id="CAI0608094.1"/>
    </source>
</evidence>
<dbReference type="Pfam" id="PF07516">
    <property type="entry name" value="SecA_SW"/>
    <property type="match status" value="1"/>
</dbReference>